<dbReference type="InterPro" id="IPR008591">
    <property type="entry name" value="GINS_Sld5"/>
</dbReference>
<dbReference type="GO" id="GO:0006261">
    <property type="term" value="P:DNA-templated DNA replication"/>
    <property type="evidence" value="ECO:0007669"/>
    <property type="project" value="InterPro"/>
</dbReference>
<dbReference type="CDD" id="cd11711">
    <property type="entry name" value="GINS_A_Sld5"/>
    <property type="match status" value="1"/>
</dbReference>
<comment type="similarity">
    <text evidence="2 6">Belongs to the GINS4/SLD5 family.</text>
</comment>
<dbReference type="RefSeq" id="XP_025349628.1">
    <property type="nucleotide sequence ID" value="XM_025493817.1"/>
</dbReference>
<dbReference type="InterPro" id="IPR031633">
    <property type="entry name" value="SLD5_C"/>
</dbReference>
<dbReference type="CDD" id="cd21692">
    <property type="entry name" value="GINS_B_Sld5"/>
    <property type="match status" value="1"/>
</dbReference>
<dbReference type="EMBL" id="KZ819323">
    <property type="protein sequence ID" value="PWN22468.1"/>
    <property type="molecule type" value="Genomic_DNA"/>
</dbReference>
<dbReference type="GO" id="GO:0000811">
    <property type="term" value="C:GINS complex"/>
    <property type="evidence" value="ECO:0007669"/>
    <property type="project" value="UniProtKB-UniRule"/>
</dbReference>
<name>A0A316UC71_9BASI</name>
<keyword evidence="12" id="KW-1185">Reference proteome</keyword>
<evidence type="ECO:0000256" key="8">
    <source>
        <dbReference type="SAM" id="SignalP"/>
    </source>
</evidence>
<accession>A0A316UC71</accession>
<sequence length="247" mass="27388">MQLHRLCSPPLLLLLLLLLLLPDARRLWVAERSCPEILAWSSADGGGGERWRCDETVDEVCAQIEEQMSILNLLSSDEGTSEEEHLRLSMVQLDVERSKWLLRAFLRTRLHKLESYAMHYSSLAPTRRSQLLSPLEQAYLTKYTSIQHAHFSSSVLDYLPEPLRSLTDGSEDAGVEGEGAANRGSGAKGGMVPRPDMGAPVFIRCGEDCGEVRTEDGESANLSRGSVHILTYGSVRTLVLQGRVELL</sequence>
<dbReference type="PIRSF" id="PIRSF007764">
    <property type="entry name" value="Sld5"/>
    <property type="match status" value="1"/>
</dbReference>
<evidence type="ECO:0000256" key="2">
    <source>
        <dbReference type="ARBA" id="ARBA00008187"/>
    </source>
</evidence>
<feature type="chain" id="PRO_5016438195" description="DNA replication complex GINS protein SLD5" evidence="8">
    <location>
        <begin position="27"/>
        <end position="247"/>
    </location>
</feature>
<dbReference type="Gene3D" id="3.40.5.60">
    <property type="match status" value="1"/>
</dbReference>
<reference evidence="11 12" key="1">
    <citation type="journal article" date="2018" name="Mol. Biol. Evol.">
        <title>Broad Genomic Sampling Reveals a Smut Pathogenic Ancestry of the Fungal Clade Ustilaginomycotina.</title>
        <authorList>
            <person name="Kijpornyongpan T."/>
            <person name="Mondo S.J."/>
            <person name="Barry K."/>
            <person name="Sandor L."/>
            <person name="Lee J."/>
            <person name="Lipzen A."/>
            <person name="Pangilinan J."/>
            <person name="LaButti K."/>
            <person name="Hainaut M."/>
            <person name="Henrissat B."/>
            <person name="Grigoriev I.V."/>
            <person name="Spatafora J.W."/>
            <person name="Aime M.C."/>
        </authorList>
    </citation>
    <scope>NUCLEOTIDE SEQUENCE [LARGE SCALE GENOMIC DNA]</scope>
    <source>
        <strain evidence="11 12">MCA 4718</strain>
    </source>
</reference>
<dbReference type="Pfam" id="PF05916">
    <property type="entry name" value="Sld5"/>
    <property type="match status" value="1"/>
</dbReference>
<evidence type="ECO:0000313" key="12">
    <source>
        <dbReference type="Proteomes" id="UP000245942"/>
    </source>
</evidence>
<evidence type="ECO:0000256" key="7">
    <source>
        <dbReference type="SAM" id="MobiDB-lite"/>
    </source>
</evidence>
<keyword evidence="8" id="KW-0732">Signal</keyword>
<dbReference type="AlphaFoldDB" id="A0A316UC71"/>
<feature type="domain" description="DNA replication complex GINS protein SLD5 C-terminal" evidence="10">
    <location>
        <begin position="195"/>
        <end position="247"/>
    </location>
</feature>
<feature type="region of interest" description="Disordered" evidence="7">
    <location>
        <begin position="167"/>
        <end position="194"/>
    </location>
</feature>
<keyword evidence="4 6" id="KW-0235">DNA replication</keyword>
<dbReference type="PANTHER" id="PTHR21206:SF0">
    <property type="entry name" value="DNA REPLICATION COMPLEX GINS PROTEIN SLD5"/>
    <property type="match status" value="1"/>
</dbReference>
<evidence type="ECO:0000256" key="5">
    <source>
        <dbReference type="ARBA" id="ARBA00023242"/>
    </source>
</evidence>
<dbReference type="STRING" id="1684307.A0A316UC71"/>
<dbReference type="SUPFAM" id="SSF158573">
    <property type="entry name" value="GINS helical bundle-like"/>
    <property type="match status" value="1"/>
</dbReference>
<dbReference type="Proteomes" id="UP000245942">
    <property type="component" value="Unassembled WGS sequence"/>
</dbReference>
<evidence type="ECO:0000259" key="10">
    <source>
        <dbReference type="Pfam" id="PF16922"/>
    </source>
</evidence>
<feature type="signal peptide" evidence="8">
    <location>
        <begin position="1"/>
        <end position="26"/>
    </location>
</feature>
<dbReference type="OrthoDB" id="338231at2759"/>
<proteinExistence type="inferred from homology"/>
<evidence type="ECO:0000256" key="3">
    <source>
        <dbReference type="ARBA" id="ARBA00014804"/>
    </source>
</evidence>
<dbReference type="PANTHER" id="PTHR21206">
    <property type="entry name" value="SLD5 PROTEIN"/>
    <property type="match status" value="1"/>
</dbReference>
<dbReference type="InterPro" id="IPR036224">
    <property type="entry name" value="GINS_bundle-like_dom_sf"/>
</dbReference>
<keyword evidence="5 6" id="KW-0539">Nucleus</keyword>
<evidence type="ECO:0000256" key="1">
    <source>
        <dbReference type="ARBA" id="ARBA00004123"/>
    </source>
</evidence>
<evidence type="ECO:0000256" key="6">
    <source>
        <dbReference type="PIRNR" id="PIRNR007764"/>
    </source>
</evidence>
<dbReference type="Pfam" id="PF16922">
    <property type="entry name" value="SLD5_C"/>
    <property type="match status" value="1"/>
</dbReference>
<dbReference type="GeneID" id="37015551"/>
<dbReference type="SUPFAM" id="SSF160059">
    <property type="entry name" value="PriA/YqbF domain"/>
    <property type="match status" value="1"/>
</dbReference>
<dbReference type="Gene3D" id="1.20.58.1030">
    <property type="match status" value="1"/>
</dbReference>
<evidence type="ECO:0000313" key="11">
    <source>
        <dbReference type="EMBL" id="PWN22468.1"/>
    </source>
</evidence>
<gene>
    <name evidence="11" type="ORF">BCV69DRAFT_292907</name>
</gene>
<comment type="function">
    <text evidence="6">The GINS complex plays an essential role in the initiation of DNA replication.</text>
</comment>
<dbReference type="InterPro" id="IPR038749">
    <property type="entry name" value="Sld5_GINS_A"/>
</dbReference>
<evidence type="ECO:0000259" key="9">
    <source>
        <dbReference type="Pfam" id="PF05916"/>
    </source>
</evidence>
<organism evidence="11 12">
    <name type="scientific">Pseudomicrostroma glucosiphilum</name>
    <dbReference type="NCBI Taxonomy" id="1684307"/>
    <lineage>
        <taxon>Eukaryota</taxon>
        <taxon>Fungi</taxon>
        <taxon>Dikarya</taxon>
        <taxon>Basidiomycota</taxon>
        <taxon>Ustilaginomycotina</taxon>
        <taxon>Exobasidiomycetes</taxon>
        <taxon>Microstromatales</taxon>
        <taxon>Microstromatales incertae sedis</taxon>
        <taxon>Pseudomicrostroma</taxon>
    </lineage>
</organism>
<comment type="subcellular location">
    <subcellularLocation>
        <location evidence="1 6">Nucleus</location>
    </subcellularLocation>
</comment>
<evidence type="ECO:0000256" key="4">
    <source>
        <dbReference type="ARBA" id="ARBA00022705"/>
    </source>
</evidence>
<dbReference type="GO" id="GO:0000727">
    <property type="term" value="P:double-strand break repair via break-induced replication"/>
    <property type="evidence" value="ECO:0007669"/>
    <property type="project" value="TreeGrafter"/>
</dbReference>
<protein>
    <recommendedName>
        <fullName evidence="3 6">DNA replication complex GINS protein SLD5</fullName>
    </recommendedName>
</protein>
<feature type="domain" description="GINS subunit" evidence="9">
    <location>
        <begin position="70"/>
        <end position="153"/>
    </location>
</feature>
<dbReference type="InterPro" id="IPR021151">
    <property type="entry name" value="GINS_A"/>
</dbReference>